<reference evidence="4" key="1">
    <citation type="submission" date="2016-10" db="EMBL/GenBank/DDBJ databases">
        <authorList>
            <person name="Varghese N."/>
            <person name="Submissions S."/>
        </authorList>
    </citation>
    <scope>NUCLEOTIDE SEQUENCE [LARGE SCALE GENOMIC DNA]</scope>
    <source>
        <strain evidence="4">DSM 23317</strain>
    </source>
</reference>
<keyword evidence="2" id="KW-0732">Signal</keyword>
<dbReference type="OrthoDB" id="9895761at2"/>
<sequence>MNAAAALLITLLAPTAVFAATESVTRVDYALNVYAPKLPMVTHTQLEIAADLRQDILRQSNEALEQEVEQQQRQFAQSDETVISRASSPSGHQKSRNTAL</sequence>
<evidence type="ECO:0000256" key="2">
    <source>
        <dbReference type="SAM" id="SignalP"/>
    </source>
</evidence>
<evidence type="ECO:0008006" key="5">
    <source>
        <dbReference type="Google" id="ProtNLM"/>
    </source>
</evidence>
<gene>
    <name evidence="3" type="ORF">SAMN04488540_104324</name>
</gene>
<feature type="compositionally biased region" description="Polar residues" evidence="1">
    <location>
        <begin position="78"/>
        <end position="100"/>
    </location>
</feature>
<feature type="region of interest" description="Disordered" evidence="1">
    <location>
        <begin position="67"/>
        <end position="100"/>
    </location>
</feature>
<proteinExistence type="predicted"/>
<feature type="signal peptide" evidence="2">
    <location>
        <begin position="1"/>
        <end position="19"/>
    </location>
</feature>
<feature type="chain" id="PRO_5011615091" description="Outer membrane efflux protein" evidence="2">
    <location>
        <begin position="20"/>
        <end position="100"/>
    </location>
</feature>
<protein>
    <recommendedName>
        <fullName evidence="5">Outer membrane efflux protein</fullName>
    </recommendedName>
</protein>
<dbReference type="Proteomes" id="UP000199527">
    <property type="component" value="Unassembled WGS sequence"/>
</dbReference>
<name>A0A1G8QJJ5_9GAMM</name>
<keyword evidence="4" id="KW-1185">Reference proteome</keyword>
<organism evidence="3 4">
    <name type="scientific">Ferrimonas sediminum</name>
    <dbReference type="NCBI Taxonomy" id="718193"/>
    <lineage>
        <taxon>Bacteria</taxon>
        <taxon>Pseudomonadati</taxon>
        <taxon>Pseudomonadota</taxon>
        <taxon>Gammaproteobacteria</taxon>
        <taxon>Alteromonadales</taxon>
        <taxon>Ferrimonadaceae</taxon>
        <taxon>Ferrimonas</taxon>
    </lineage>
</organism>
<evidence type="ECO:0000313" key="3">
    <source>
        <dbReference type="EMBL" id="SDJ04887.1"/>
    </source>
</evidence>
<dbReference type="EMBL" id="FNEM01000004">
    <property type="protein sequence ID" value="SDJ04887.1"/>
    <property type="molecule type" value="Genomic_DNA"/>
</dbReference>
<dbReference type="RefSeq" id="WP_090364307.1">
    <property type="nucleotide sequence ID" value="NZ_FNEM01000004.1"/>
</dbReference>
<evidence type="ECO:0000313" key="4">
    <source>
        <dbReference type="Proteomes" id="UP000199527"/>
    </source>
</evidence>
<evidence type="ECO:0000256" key="1">
    <source>
        <dbReference type="SAM" id="MobiDB-lite"/>
    </source>
</evidence>
<dbReference type="AlphaFoldDB" id="A0A1G8QJJ5"/>
<accession>A0A1G8QJJ5</accession>